<dbReference type="FunFam" id="3.10.150.10:FF:000001">
    <property type="entry name" value="Beta sliding clamp"/>
    <property type="match status" value="1"/>
</dbReference>
<evidence type="ECO:0000256" key="5">
    <source>
        <dbReference type="ARBA" id="ARBA00021035"/>
    </source>
</evidence>
<accession>A0A1H7FJY2</accession>
<dbReference type="OrthoDB" id="8421503at2"/>
<evidence type="ECO:0000256" key="9">
    <source>
        <dbReference type="ARBA" id="ARBA00022705"/>
    </source>
</evidence>
<keyword evidence="9 12" id="KW-0235">DNA replication</keyword>
<feature type="domain" description="DNA polymerase III beta sliding clamp central" evidence="14">
    <location>
        <begin position="130"/>
        <end position="246"/>
    </location>
</feature>
<dbReference type="InterPro" id="IPR046938">
    <property type="entry name" value="DNA_clamp_sf"/>
</dbReference>
<evidence type="ECO:0000256" key="6">
    <source>
        <dbReference type="ARBA" id="ARBA00022490"/>
    </source>
</evidence>
<reference evidence="16 17" key="1">
    <citation type="submission" date="2016-10" db="EMBL/GenBank/DDBJ databases">
        <authorList>
            <person name="de Groot N.N."/>
        </authorList>
    </citation>
    <scope>NUCLEOTIDE SEQUENCE [LARGE SCALE GENOMIC DNA]</scope>
    <source>
        <strain evidence="16 17">JCM 19513</strain>
    </source>
</reference>
<dbReference type="GO" id="GO:0003677">
    <property type="term" value="F:DNA binding"/>
    <property type="evidence" value="ECO:0007669"/>
    <property type="project" value="UniProtKB-UniRule"/>
</dbReference>
<keyword evidence="10 12" id="KW-0239">DNA-directed DNA polymerase</keyword>
<sequence length="369" mass="40629">MHFTINREALLKPLQLVAGVVERRQTLPVLSNVLLVVEGQQLSLTGTDLEVELVGRVELEEPAEAGEITVPARKLMDICKSLPSDVMIDVRLDEQKLLVKAGRSRFTLSTLPANDFPTVEEGPGSLNFSVPQAKLKRLIDRTSFAMAQQDVRYYLNGMLLEVAQGKLRAVATDGHRLAMCTLDAGIDYQDKHQVIVPRKGILELARLMSEPDTDVRIVLGSNHIRATTGSGDFTFTSKLVDGKFPDYERVLPRGGDKLVVGERNSLKEAFSRTAILSNEKYRGIRLGLSEALLKIQANNPEQEEAEEEVAVDYAGGSLEIGFNVSYLLDVLGVMGSETVRMTLSDSNSSALLQEGDSDDCHYVVMPMRL</sequence>
<evidence type="ECO:0000256" key="7">
    <source>
        <dbReference type="ARBA" id="ARBA00022679"/>
    </source>
</evidence>
<evidence type="ECO:0000259" key="15">
    <source>
        <dbReference type="Pfam" id="PF02768"/>
    </source>
</evidence>
<dbReference type="GO" id="GO:0003887">
    <property type="term" value="F:DNA-directed DNA polymerase activity"/>
    <property type="evidence" value="ECO:0007669"/>
    <property type="project" value="UniProtKB-UniRule"/>
</dbReference>
<dbReference type="PIRSF" id="PIRSF000804">
    <property type="entry name" value="DNA_pol_III_b"/>
    <property type="match status" value="1"/>
</dbReference>
<organism evidence="16 17">
    <name type="scientific">Atopomonas hussainii</name>
    <dbReference type="NCBI Taxonomy" id="1429083"/>
    <lineage>
        <taxon>Bacteria</taxon>
        <taxon>Pseudomonadati</taxon>
        <taxon>Pseudomonadota</taxon>
        <taxon>Gammaproteobacteria</taxon>
        <taxon>Pseudomonadales</taxon>
        <taxon>Pseudomonadaceae</taxon>
        <taxon>Atopomonas</taxon>
    </lineage>
</organism>
<dbReference type="InterPro" id="IPR022635">
    <property type="entry name" value="DNA_polIII_beta_C"/>
</dbReference>
<dbReference type="Pfam" id="PF02767">
    <property type="entry name" value="DNA_pol3_beta_2"/>
    <property type="match status" value="1"/>
</dbReference>
<evidence type="ECO:0000313" key="17">
    <source>
        <dbReference type="Proteomes" id="UP000185766"/>
    </source>
</evidence>
<dbReference type="Proteomes" id="UP000185766">
    <property type="component" value="Unassembled WGS sequence"/>
</dbReference>
<keyword evidence="6 12" id="KW-0963">Cytoplasm</keyword>
<evidence type="ECO:0000259" key="13">
    <source>
        <dbReference type="Pfam" id="PF00712"/>
    </source>
</evidence>
<dbReference type="CDD" id="cd00140">
    <property type="entry name" value="beta_clamp"/>
    <property type="match status" value="1"/>
</dbReference>
<comment type="function">
    <text evidence="1 12">Confers DNA tethering and processivity to DNA polymerases and other proteins. Acts as a clamp, forming a ring around DNA (a reaction catalyzed by the clamp-loading complex) which diffuses in an ATP-independent manner freely and bidirectionally along dsDNA. Initially characterized for its ability to contact the catalytic subunit of DNA polymerase III (Pol III), a complex, multichain enzyme responsible for most of the replicative synthesis in bacteria; Pol III exhibits 3'-5' exonuclease proofreading activity. The beta chain is required for initiation of replication as well as for processivity of DNA replication.</text>
</comment>
<feature type="domain" description="DNA polymerase III beta sliding clamp C-terminal" evidence="15">
    <location>
        <begin position="249"/>
        <end position="368"/>
    </location>
</feature>
<protein>
    <recommendedName>
        <fullName evidence="5 12">Beta sliding clamp</fullName>
    </recommendedName>
</protein>
<dbReference type="SUPFAM" id="SSF55979">
    <property type="entry name" value="DNA clamp"/>
    <property type="match status" value="3"/>
</dbReference>
<dbReference type="Pfam" id="PF00712">
    <property type="entry name" value="DNA_pol3_beta"/>
    <property type="match status" value="1"/>
</dbReference>
<comment type="subcellular location">
    <subcellularLocation>
        <location evidence="2 12">Cytoplasm</location>
    </subcellularLocation>
</comment>
<dbReference type="Gene3D" id="3.10.150.10">
    <property type="entry name" value="DNA Polymerase III, subunit A, domain 2"/>
    <property type="match status" value="3"/>
</dbReference>
<gene>
    <name evidence="16" type="ORF">SAMN05216214_101251</name>
</gene>
<dbReference type="InterPro" id="IPR001001">
    <property type="entry name" value="DNA_polIII_beta"/>
</dbReference>
<evidence type="ECO:0000256" key="2">
    <source>
        <dbReference type="ARBA" id="ARBA00004496"/>
    </source>
</evidence>
<comment type="subunit">
    <text evidence="4">Forms a ring-shaped head-to-tail homodimer around DNA which binds and tethers DNA polymerases and other proteins to the DNA. The DNA replisome complex has a single clamp-loading complex (3 tau and 1 each of delta, delta', psi and chi subunits) which binds 3 Pol III cores (1 core on the leading strand and 2 on the lagging strand) each with a beta sliding clamp dimer. Additional proteins in the replisome are other copies of gamma, psi and chi, Ssb, DNA helicase and RNA primase.</text>
</comment>
<evidence type="ECO:0000256" key="4">
    <source>
        <dbReference type="ARBA" id="ARBA00011400"/>
    </source>
</evidence>
<keyword evidence="8 12" id="KW-0548">Nucleotidyltransferase</keyword>
<dbReference type="GO" id="GO:0009360">
    <property type="term" value="C:DNA polymerase III complex"/>
    <property type="evidence" value="ECO:0007669"/>
    <property type="project" value="InterPro"/>
</dbReference>
<comment type="similarity">
    <text evidence="3 12">Belongs to the beta sliding clamp family.</text>
</comment>
<evidence type="ECO:0000259" key="14">
    <source>
        <dbReference type="Pfam" id="PF02767"/>
    </source>
</evidence>
<evidence type="ECO:0000256" key="1">
    <source>
        <dbReference type="ARBA" id="ARBA00002266"/>
    </source>
</evidence>
<dbReference type="NCBIfam" id="TIGR00663">
    <property type="entry name" value="dnan"/>
    <property type="match status" value="1"/>
</dbReference>
<dbReference type="PANTHER" id="PTHR30478">
    <property type="entry name" value="DNA POLYMERASE III SUBUNIT BETA"/>
    <property type="match status" value="1"/>
</dbReference>
<dbReference type="InterPro" id="IPR022634">
    <property type="entry name" value="DNA_polIII_beta_N"/>
</dbReference>
<keyword evidence="17" id="KW-1185">Reference proteome</keyword>
<keyword evidence="7 12" id="KW-0808">Transferase</keyword>
<dbReference type="InterPro" id="IPR022637">
    <property type="entry name" value="DNA_polIII_beta_cen"/>
</dbReference>
<evidence type="ECO:0000313" key="16">
    <source>
        <dbReference type="EMBL" id="SEK26299.1"/>
    </source>
</evidence>
<dbReference type="EMBL" id="FOAS01000001">
    <property type="protein sequence ID" value="SEK26299.1"/>
    <property type="molecule type" value="Genomic_DNA"/>
</dbReference>
<dbReference type="PANTHER" id="PTHR30478:SF0">
    <property type="entry name" value="BETA SLIDING CLAMP"/>
    <property type="match status" value="1"/>
</dbReference>
<evidence type="ECO:0000256" key="11">
    <source>
        <dbReference type="ARBA" id="ARBA00023125"/>
    </source>
</evidence>
<keyword evidence="11" id="KW-0238">DNA-binding</keyword>
<dbReference type="AlphaFoldDB" id="A0A1H7FJY2"/>
<evidence type="ECO:0000256" key="10">
    <source>
        <dbReference type="ARBA" id="ARBA00022932"/>
    </source>
</evidence>
<dbReference type="Pfam" id="PF02768">
    <property type="entry name" value="DNA_pol3_beta_3"/>
    <property type="match status" value="1"/>
</dbReference>
<proteinExistence type="inferred from homology"/>
<dbReference type="RefSeq" id="WP_071871523.1">
    <property type="nucleotide sequence ID" value="NZ_FOAS01000001.1"/>
</dbReference>
<dbReference type="SMART" id="SM00480">
    <property type="entry name" value="POL3Bc"/>
    <property type="match status" value="1"/>
</dbReference>
<dbReference type="GO" id="GO:0008408">
    <property type="term" value="F:3'-5' exonuclease activity"/>
    <property type="evidence" value="ECO:0007669"/>
    <property type="project" value="InterPro"/>
</dbReference>
<evidence type="ECO:0000256" key="12">
    <source>
        <dbReference type="PIRNR" id="PIRNR000804"/>
    </source>
</evidence>
<dbReference type="GO" id="GO:0006271">
    <property type="term" value="P:DNA strand elongation involved in DNA replication"/>
    <property type="evidence" value="ECO:0007669"/>
    <property type="project" value="TreeGrafter"/>
</dbReference>
<evidence type="ECO:0000256" key="3">
    <source>
        <dbReference type="ARBA" id="ARBA00010752"/>
    </source>
</evidence>
<evidence type="ECO:0000256" key="8">
    <source>
        <dbReference type="ARBA" id="ARBA00022695"/>
    </source>
</evidence>
<name>A0A1H7FJY2_9GAMM</name>
<feature type="domain" description="DNA polymerase III beta sliding clamp N-terminal" evidence="13">
    <location>
        <begin position="1"/>
        <end position="119"/>
    </location>
</feature>
<dbReference type="GO" id="GO:0005737">
    <property type="term" value="C:cytoplasm"/>
    <property type="evidence" value="ECO:0007669"/>
    <property type="project" value="UniProtKB-SubCell"/>
</dbReference>
<dbReference type="GO" id="GO:0042802">
    <property type="term" value="F:identical protein binding"/>
    <property type="evidence" value="ECO:0007669"/>
    <property type="project" value="UniProtKB-ARBA"/>
</dbReference>
<dbReference type="STRING" id="1429083.GCA_001885685_02310"/>